<reference evidence="4 5" key="1">
    <citation type="submission" date="2018-03" db="EMBL/GenBank/DDBJ databases">
        <title>Arenimonas caeni sp. nov., isolated from activated sludge.</title>
        <authorList>
            <person name="Liu H."/>
        </authorList>
    </citation>
    <scope>NUCLEOTIDE SEQUENCE [LARGE SCALE GENOMIC DNA]</scope>
    <source>
        <strain evidence="5">z29</strain>
    </source>
</reference>
<dbReference type="Pfam" id="PF08487">
    <property type="entry name" value="VIT"/>
    <property type="match status" value="1"/>
</dbReference>
<comment type="caution">
    <text evidence="4">The sequence shown here is derived from an EMBL/GenBank/DDBJ whole genome shotgun (WGS) entry which is preliminary data.</text>
</comment>
<dbReference type="InterPro" id="IPR002035">
    <property type="entry name" value="VWF_A"/>
</dbReference>
<dbReference type="InterPro" id="IPR036465">
    <property type="entry name" value="vWFA_dom_sf"/>
</dbReference>
<evidence type="ECO:0000313" key="5">
    <source>
        <dbReference type="Proteomes" id="UP000241736"/>
    </source>
</evidence>
<dbReference type="Pfam" id="PF00092">
    <property type="entry name" value="VWA"/>
    <property type="match status" value="1"/>
</dbReference>
<name>A0A2P6M5M9_9GAMM</name>
<dbReference type="Gene3D" id="3.40.50.410">
    <property type="entry name" value="von Willebrand factor, type A domain"/>
    <property type="match status" value="1"/>
</dbReference>
<dbReference type="PANTHER" id="PTHR45737:SF6">
    <property type="entry name" value="VON WILLEBRAND FACTOR A DOMAIN-CONTAINING PROTEIN 5A"/>
    <property type="match status" value="1"/>
</dbReference>
<evidence type="ECO:0000259" key="3">
    <source>
        <dbReference type="PROSITE" id="PS51468"/>
    </source>
</evidence>
<organism evidence="4 5">
    <name type="scientific">Arenimonas caeni</name>
    <dbReference type="NCBI Taxonomy" id="2058085"/>
    <lineage>
        <taxon>Bacteria</taxon>
        <taxon>Pseudomonadati</taxon>
        <taxon>Pseudomonadota</taxon>
        <taxon>Gammaproteobacteria</taxon>
        <taxon>Lysobacterales</taxon>
        <taxon>Lysobacteraceae</taxon>
        <taxon>Arenimonas</taxon>
    </lineage>
</organism>
<protein>
    <recommendedName>
        <fullName evidence="6">VWFA domain-containing protein</fullName>
    </recommendedName>
</protein>
<evidence type="ECO:0008006" key="6">
    <source>
        <dbReference type="Google" id="ProtNLM"/>
    </source>
</evidence>
<dbReference type="RefSeq" id="WP_106991514.1">
    <property type="nucleotide sequence ID" value="NZ_KZ679104.1"/>
</dbReference>
<dbReference type="EMBL" id="PVLF01000030">
    <property type="protein sequence ID" value="PRH81311.1"/>
    <property type="molecule type" value="Genomic_DNA"/>
</dbReference>
<feature type="compositionally biased region" description="Polar residues" evidence="1">
    <location>
        <begin position="1"/>
        <end position="12"/>
    </location>
</feature>
<gene>
    <name evidence="4" type="ORF">C6N40_13310</name>
</gene>
<keyword evidence="5" id="KW-1185">Reference proteome</keyword>
<dbReference type="SMART" id="SM00609">
    <property type="entry name" value="VIT"/>
    <property type="match status" value="1"/>
</dbReference>
<dbReference type="AlphaFoldDB" id="A0A2P6M5M9"/>
<sequence length="724" mass="76501">MKTDQKAASMNALSHAGAPTQPLQQTRVDVRIRDLVSRFELEHQFRNGNDQPIEALLTFPMPPDAAFLGLDAEIGGKRLAAKVIASGAAEERYGEALSEGDTAILVQTPEPGIVTLSLGNLMPGEAATVRLRFAARVPVAGSSAWFRLPTVLRPRYGEWSLEDFERPESDIAAEHPLTVAVEIEGLLHGSAMSCPSHAVQFEARASTTRISIPSAYLDRDVVLQFDLLAVPPPALDVIQHGDLFLANLTGPVPEKAATPGPMDLCLVLDGSGSMAGDAIMQSRDAVRAIAGLLGAEDRIQVLRFGSTLRPVFRRLMPCRSAVRQALDELAGSLEANLGGTEMGASLLRAAQDLGERRENRTRVVILVTDGAVQLRDLAGAREALAEAGIRVFVVAVGSSAGVEVLRPLAHGTGALIERSILGEPIDAAAARMARRARHPAPLPVTLSWPGGNAEVLPMTPVYPGDALEVAVVANARPTGPVVVQVGGTSHSLEARRPAGDDALLAILGQARYEAAGKGARQAIALAHGLLTRETSAILVHERAEEDRAGSLPLMVKVPSMMPAGMVAKAGPVRSMGSARVACSVPVPHPSMLKGGSSMDASFFDLDEPVFSRRPPDSFDFSEVPALVEAMVPALRTLIVRDDQPAATIHDLLGLLPAELKKAAESYFEHLRLHLHDSGTLVGLALAVFDGLGVKLADEEEVALALAVARYGELNVALPGAFPAQ</sequence>
<dbReference type="Proteomes" id="UP000241736">
    <property type="component" value="Unassembled WGS sequence"/>
</dbReference>
<accession>A0A2P6M5M9</accession>
<dbReference type="InterPro" id="IPR013694">
    <property type="entry name" value="VIT"/>
</dbReference>
<dbReference type="PROSITE" id="PS51468">
    <property type="entry name" value="VIT"/>
    <property type="match status" value="1"/>
</dbReference>
<evidence type="ECO:0000313" key="4">
    <source>
        <dbReference type="EMBL" id="PRH81311.1"/>
    </source>
</evidence>
<feature type="domain" description="VWFA" evidence="2">
    <location>
        <begin position="263"/>
        <end position="409"/>
    </location>
</feature>
<dbReference type="CDD" id="cd00198">
    <property type="entry name" value="vWFA"/>
    <property type="match status" value="1"/>
</dbReference>
<evidence type="ECO:0000256" key="1">
    <source>
        <dbReference type="SAM" id="MobiDB-lite"/>
    </source>
</evidence>
<proteinExistence type="predicted"/>
<feature type="domain" description="VIT" evidence="3">
    <location>
        <begin position="7"/>
        <end position="135"/>
    </location>
</feature>
<dbReference type="PANTHER" id="PTHR45737">
    <property type="entry name" value="VON WILLEBRAND FACTOR A DOMAIN-CONTAINING PROTEIN 5A"/>
    <property type="match status" value="1"/>
</dbReference>
<dbReference type="PROSITE" id="PS50234">
    <property type="entry name" value="VWFA"/>
    <property type="match status" value="1"/>
</dbReference>
<dbReference type="SUPFAM" id="SSF53300">
    <property type="entry name" value="vWA-like"/>
    <property type="match status" value="1"/>
</dbReference>
<feature type="region of interest" description="Disordered" evidence="1">
    <location>
        <begin position="1"/>
        <end position="25"/>
    </location>
</feature>
<dbReference type="SMART" id="SM00327">
    <property type="entry name" value="VWA"/>
    <property type="match status" value="1"/>
</dbReference>
<dbReference type="OrthoDB" id="266279at2"/>
<evidence type="ECO:0000259" key="2">
    <source>
        <dbReference type="PROSITE" id="PS50234"/>
    </source>
</evidence>